<dbReference type="EMBL" id="GEVI01012094">
    <property type="protein sequence ID" value="JAU20226.1"/>
    <property type="molecule type" value="Transcribed_RNA"/>
</dbReference>
<dbReference type="FunFam" id="1.25.40.10:FF:000983">
    <property type="entry name" value="Pentatricopeptide repeat-containing protein, chloroplastic"/>
    <property type="match status" value="1"/>
</dbReference>
<dbReference type="EMBL" id="GEVL01008020">
    <property type="protein sequence ID" value="JAU69321.1"/>
    <property type="molecule type" value="Transcribed_RNA"/>
</dbReference>
<feature type="repeat" description="PPR" evidence="2">
    <location>
        <begin position="255"/>
        <end position="289"/>
    </location>
</feature>
<evidence type="ECO:0000313" key="3">
    <source>
        <dbReference type="EMBL" id="JAU20226.1"/>
    </source>
</evidence>
<dbReference type="PANTHER" id="PTHR24015:SF1910">
    <property type="entry name" value="PPR REPEAT PROTEIN"/>
    <property type="match status" value="1"/>
</dbReference>
<name>A0A1J3DJR3_NOCCA</name>
<feature type="repeat" description="PPR" evidence="2">
    <location>
        <begin position="527"/>
        <end position="557"/>
    </location>
</feature>
<dbReference type="Pfam" id="PF13041">
    <property type="entry name" value="PPR_2"/>
    <property type="match status" value="3"/>
</dbReference>
<feature type="repeat" description="PPR" evidence="2">
    <location>
        <begin position="457"/>
        <end position="491"/>
    </location>
</feature>
<dbReference type="NCBIfam" id="TIGR00756">
    <property type="entry name" value="PPR"/>
    <property type="match status" value="7"/>
</dbReference>
<dbReference type="FunFam" id="1.25.40.10:FF:000730">
    <property type="entry name" value="Pentatricopeptide repeat-containing protein, chloroplastic"/>
    <property type="match status" value="1"/>
</dbReference>
<dbReference type="GO" id="GO:0009451">
    <property type="term" value="P:RNA modification"/>
    <property type="evidence" value="ECO:0007669"/>
    <property type="project" value="InterPro"/>
</dbReference>
<sequence>MFSLSLIQPHLRISEIPVTQSFKSSTILSISDARPKREEQRNAKLSGFRLFSGKKSFFDSGFGDSFELEFAGEIVNYDDSSSSLASEQVVDYALLAEWLQSSSGMRIIKRIHAMALKCFDDQAIYFGNNLISSCVRLGDLVYARKVFDSMPERNTVTWTAMIDGYLKYDLEDEAFSLFEDYVNHGIRFTNERMFVCLLNLCSRRSEFELGRQVHGSMVKVRVENLIVESSLVYFYAQCGELTSALRAFDLMEEKDVISWTAVISACSRKGHGNKAIVMFNGMLEHGFLPNEFTVCSILKACSEEKAIRFGRQVHSLVVKKMIKKDVFVGTSLMDMYAKCGEISDCRKVFDGMSNRNTVTWTSIIAAHAREGYGEEAISLFRVMKRRHLIANNLTVVSILRACGSVGALLLGKELHAQIIKNSIEKNVYIGSTLVWLYCKCGESRDASNVLQQLPSRDVVSWTAMISGCSSLGHESEALDFLKEMIQEGVEPNPFTYSSALKACANSESLLIGKSIHSIAKKNHTLSNVFVGSALIHMYAKCGFVSEAFRVFDSMPEKNLVSWKAMIMGYARNGFCREALKLMYRMEAEGFEVDDYIFATILSTCGDIQLDEADSSATCYLETS</sequence>
<keyword evidence="1" id="KW-0677">Repeat</keyword>
<dbReference type="InterPro" id="IPR002885">
    <property type="entry name" value="PPR_rpt"/>
</dbReference>
<protein>
    <submittedName>
        <fullName evidence="3">Pentatricopeptide repeat-containing protein</fullName>
    </submittedName>
</protein>
<dbReference type="PANTHER" id="PTHR24015">
    <property type="entry name" value="OS07G0578800 PROTEIN-RELATED"/>
    <property type="match status" value="1"/>
</dbReference>
<dbReference type="Pfam" id="PF01535">
    <property type="entry name" value="PPR"/>
    <property type="match status" value="4"/>
</dbReference>
<feature type="repeat" description="PPR" evidence="2">
    <location>
        <begin position="154"/>
        <end position="188"/>
    </location>
</feature>
<feature type="repeat" description="PPR" evidence="2">
    <location>
        <begin position="356"/>
        <end position="390"/>
    </location>
</feature>
<feature type="repeat" description="PPR" evidence="2">
    <location>
        <begin position="558"/>
        <end position="592"/>
    </location>
</feature>
<proteinExistence type="predicted"/>
<dbReference type="InterPro" id="IPR011990">
    <property type="entry name" value="TPR-like_helical_dom_sf"/>
</dbReference>
<gene>
    <name evidence="3" type="ORF">GA_TR6664_c0_g1_i1_g.22541</name>
    <name evidence="4" type="ORF">LE_TR2808_c0_g1_i1_g.7761</name>
</gene>
<dbReference type="AlphaFoldDB" id="A0A1J3DJR3"/>
<evidence type="ECO:0000256" key="2">
    <source>
        <dbReference type="PROSITE-ProRule" id="PRU00708"/>
    </source>
</evidence>
<dbReference type="Gene3D" id="1.25.40.10">
    <property type="entry name" value="Tetratricopeptide repeat domain"/>
    <property type="match status" value="4"/>
</dbReference>
<dbReference type="GO" id="GO:0003723">
    <property type="term" value="F:RNA binding"/>
    <property type="evidence" value="ECO:0007669"/>
    <property type="project" value="InterPro"/>
</dbReference>
<dbReference type="FunFam" id="1.25.40.10:FF:000285">
    <property type="entry name" value="Pentatricopeptide repeat-containing protein, chloroplastic"/>
    <property type="match status" value="1"/>
</dbReference>
<evidence type="ECO:0000256" key="1">
    <source>
        <dbReference type="ARBA" id="ARBA00022737"/>
    </source>
</evidence>
<dbReference type="PROSITE" id="PS51375">
    <property type="entry name" value="PPR"/>
    <property type="match status" value="6"/>
</dbReference>
<dbReference type="FunFam" id="1.25.40.10:FF:001182">
    <property type="entry name" value="Pentatricopeptide repeat-containing protein At4g18520, chloroplastic"/>
    <property type="match status" value="1"/>
</dbReference>
<evidence type="ECO:0000313" key="4">
    <source>
        <dbReference type="EMBL" id="JAU69321.1"/>
    </source>
</evidence>
<accession>A0A1J3DJR3</accession>
<dbReference type="InterPro" id="IPR046960">
    <property type="entry name" value="PPR_At4g14850-like_plant"/>
</dbReference>
<reference evidence="3" key="1">
    <citation type="submission" date="2016-07" db="EMBL/GenBank/DDBJ databases">
        <title>De novo transcriptome assembly of four accessions of the metal hyperaccumulator plant Noccaea caerulescens.</title>
        <authorList>
            <person name="Blande D."/>
            <person name="Halimaa P."/>
            <person name="Tervahauta A.I."/>
            <person name="Aarts M.G."/>
            <person name="Karenlampi S.O."/>
        </authorList>
    </citation>
    <scope>NUCLEOTIDE SEQUENCE</scope>
</reference>
<organism evidence="3">
    <name type="scientific">Noccaea caerulescens</name>
    <name type="common">Alpine penny-cress</name>
    <name type="synonym">Thlaspi caerulescens</name>
    <dbReference type="NCBI Taxonomy" id="107243"/>
    <lineage>
        <taxon>Eukaryota</taxon>
        <taxon>Viridiplantae</taxon>
        <taxon>Streptophyta</taxon>
        <taxon>Embryophyta</taxon>
        <taxon>Tracheophyta</taxon>
        <taxon>Spermatophyta</taxon>
        <taxon>Magnoliopsida</taxon>
        <taxon>eudicotyledons</taxon>
        <taxon>Gunneridae</taxon>
        <taxon>Pentapetalae</taxon>
        <taxon>rosids</taxon>
        <taxon>malvids</taxon>
        <taxon>Brassicales</taxon>
        <taxon>Brassicaceae</taxon>
        <taxon>Coluteocarpeae</taxon>
        <taxon>Noccaea</taxon>
    </lineage>
</organism>